<dbReference type="GO" id="GO:0010181">
    <property type="term" value="F:FMN binding"/>
    <property type="evidence" value="ECO:0007669"/>
    <property type="project" value="InterPro"/>
</dbReference>
<feature type="transmembrane region" description="Helical" evidence="5">
    <location>
        <begin position="479"/>
        <end position="506"/>
    </location>
</feature>
<proteinExistence type="predicted"/>
<dbReference type="Pfam" id="PF12801">
    <property type="entry name" value="Fer4_5"/>
    <property type="match status" value="2"/>
</dbReference>
<keyword evidence="5" id="KW-1133">Transmembrane helix</keyword>
<dbReference type="SUPFAM" id="SSF54862">
    <property type="entry name" value="4Fe-4S ferredoxins"/>
    <property type="match status" value="1"/>
</dbReference>
<feature type="transmembrane region" description="Helical" evidence="5">
    <location>
        <begin position="393"/>
        <end position="416"/>
    </location>
</feature>
<organism evidence="8 9">
    <name type="scientific">Bradyrhizobium sediminis</name>
    <dbReference type="NCBI Taxonomy" id="2840469"/>
    <lineage>
        <taxon>Bacteria</taxon>
        <taxon>Pseudomonadati</taxon>
        <taxon>Pseudomonadota</taxon>
        <taxon>Alphaproteobacteria</taxon>
        <taxon>Hyphomicrobiales</taxon>
        <taxon>Nitrobacteraceae</taxon>
        <taxon>Bradyrhizobium</taxon>
    </lineage>
</organism>
<feature type="transmembrane region" description="Helical" evidence="5">
    <location>
        <begin position="537"/>
        <end position="557"/>
    </location>
</feature>
<comment type="subcellular location">
    <subcellularLocation>
        <location evidence="1">Cell membrane</location>
    </subcellularLocation>
</comment>
<accession>A0A975NSQ0</accession>
<dbReference type="RefSeq" id="WP_215615795.1">
    <property type="nucleotide sequence ID" value="NZ_CP076135.1"/>
</dbReference>
<feature type="transmembrane region" description="Helical" evidence="5">
    <location>
        <begin position="577"/>
        <end position="596"/>
    </location>
</feature>
<evidence type="ECO:0000256" key="4">
    <source>
        <dbReference type="SAM" id="MobiDB-lite"/>
    </source>
</evidence>
<dbReference type="PANTHER" id="PTHR30224">
    <property type="entry name" value="ELECTRON TRANSPORT PROTEIN"/>
    <property type="match status" value="1"/>
</dbReference>
<feature type="region of interest" description="Disordered" evidence="4">
    <location>
        <begin position="679"/>
        <end position="700"/>
    </location>
</feature>
<dbReference type="PANTHER" id="PTHR30224:SF4">
    <property type="entry name" value="ELECTRON TRANSPORT PROTEIN YCCM-RELATED"/>
    <property type="match status" value="1"/>
</dbReference>
<dbReference type="InterPro" id="IPR007329">
    <property type="entry name" value="FMN-bd"/>
</dbReference>
<dbReference type="GO" id="GO:0003677">
    <property type="term" value="F:DNA binding"/>
    <property type="evidence" value="ECO:0007669"/>
    <property type="project" value="InterPro"/>
</dbReference>
<evidence type="ECO:0000259" key="7">
    <source>
        <dbReference type="SMART" id="SM00900"/>
    </source>
</evidence>
<keyword evidence="6" id="KW-0732">Signal</keyword>
<dbReference type="InterPro" id="IPR017896">
    <property type="entry name" value="4Fe4S_Fe-S-bd"/>
</dbReference>
<dbReference type="KEGG" id="bsei:KMZ68_11025"/>
<keyword evidence="3 5" id="KW-0472">Membrane</keyword>
<evidence type="ECO:0000256" key="1">
    <source>
        <dbReference type="ARBA" id="ARBA00004236"/>
    </source>
</evidence>
<dbReference type="GO" id="GO:0005886">
    <property type="term" value="C:plasma membrane"/>
    <property type="evidence" value="ECO:0007669"/>
    <property type="project" value="UniProtKB-SubCell"/>
</dbReference>
<dbReference type="Proteomes" id="UP000680805">
    <property type="component" value="Chromosome"/>
</dbReference>
<gene>
    <name evidence="8" type="ORF">KMZ68_11025</name>
</gene>
<reference evidence="8" key="1">
    <citation type="submission" date="2021-06" db="EMBL/GenBank/DDBJ databases">
        <title>Bradyrhizobium sp. S2-11-2 Genome sequencing.</title>
        <authorList>
            <person name="Jin L."/>
        </authorList>
    </citation>
    <scope>NUCLEOTIDE SEQUENCE</scope>
    <source>
        <strain evidence="8">S2-11-2</strain>
    </source>
</reference>
<feature type="domain" description="FMN-binding" evidence="7">
    <location>
        <begin position="70"/>
        <end position="162"/>
    </location>
</feature>
<evidence type="ECO:0000256" key="2">
    <source>
        <dbReference type="ARBA" id="ARBA00022475"/>
    </source>
</evidence>
<feature type="transmembrane region" description="Helical" evidence="5">
    <location>
        <begin position="436"/>
        <end position="459"/>
    </location>
</feature>
<evidence type="ECO:0000256" key="5">
    <source>
        <dbReference type="SAM" id="Phobius"/>
    </source>
</evidence>
<dbReference type="SMART" id="SM00900">
    <property type="entry name" value="FMN_bind"/>
    <property type="match status" value="1"/>
</dbReference>
<evidence type="ECO:0000313" key="9">
    <source>
        <dbReference type="Proteomes" id="UP000680805"/>
    </source>
</evidence>
<dbReference type="InterPro" id="IPR052378">
    <property type="entry name" value="NosR_regulator"/>
</dbReference>
<keyword evidence="2" id="KW-1003">Cell membrane</keyword>
<dbReference type="AlphaFoldDB" id="A0A975NSQ0"/>
<sequence length="700" mass="76521">MLRIFAALVLAASGGAQAADLGIARQFFPSESSATIEQPQGTPPAAIVRGSNGRILGHAFSTYEVSGSVGYAGRPLDIVAAVTPEGIIAGARIVAHEEPILVIGIPREALAAYVAAFKGFDIRTGAGLKQTRDLASGPHAVAGATITSTVIRDAIVRSARAIWRSRSGAAENVARLDRETLRRSSWPSLLAEGAVQRLLVSRGEAAKMLGTRDNEPEKAFIDLWLALATPPPIGESLLGQRIYESELARIGPEDDLVLIGATGLYSFKGTEWRRSDSFNRIEIIQGGRTIRLKPADHTAIEALRAAGAPELREIAVFRIARSSGFDSTKPFRLDLDLGPAASAAGPAVVSLEYRIPDRYLIAPRVAPAAALSGKAAQSDASAPSQAPLWQDIWWARSYEIAALGAMLAVLGGILIFQDSVTAHGRFYYRLRTGYLLLTFVFLGLIANAQLSVVHVLTFIHALLSGFRWELFLLDPMVFLLWSFVAISMLFWGRGVFCGWLCPFGTLQELTNQLARRLGIKQIEIPFGLHERLWMIKYVAFVGILAISLRSIITAFQFAEVEPFKTAITMKFLREWPFVLYAGSLLVAGLFIERFYCRYLCPLGAALAIPARMRMFEWLKRYRECGSECHVCARRCTVQAIHPLGQINPNECIYCLKCQANYFDHDVCLHLKKRATRRQPFAATPVPTSAGARPKGAGDAI</sequence>
<dbReference type="EMBL" id="CP076135">
    <property type="protein sequence ID" value="QWG20320.1"/>
    <property type="molecule type" value="Genomic_DNA"/>
</dbReference>
<keyword evidence="5" id="KW-0812">Transmembrane</keyword>
<name>A0A975NSQ0_9BRAD</name>
<protein>
    <submittedName>
        <fullName evidence="8">NosR/NirI family protein</fullName>
    </submittedName>
</protein>
<dbReference type="GO" id="GO:0045893">
    <property type="term" value="P:positive regulation of DNA-templated transcription"/>
    <property type="evidence" value="ECO:0007669"/>
    <property type="project" value="InterPro"/>
</dbReference>
<dbReference type="InterPro" id="IPR011399">
    <property type="entry name" value="NosR"/>
</dbReference>
<feature type="signal peptide" evidence="6">
    <location>
        <begin position="1"/>
        <end position="18"/>
    </location>
</feature>
<evidence type="ECO:0000256" key="6">
    <source>
        <dbReference type="SAM" id="SignalP"/>
    </source>
</evidence>
<evidence type="ECO:0000256" key="3">
    <source>
        <dbReference type="ARBA" id="ARBA00023136"/>
    </source>
</evidence>
<evidence type="ECO:0000313" key="8">
    <source>
        <dbReference type="EMBL" id="QWG20320.1"/>
    </source>
</evidence>
<feature type="chain" id="PRO_5036755812" evidence="6">
    <location>
        <begin position="19"/>
        <end position="700"/>
    </location>
</feature>
<dbReference type="PIRSF" id="PIRSF036354">
    <property type="entry name" value="NosR"/>
    <property type="match status" value="1"/>
</dbReference>